<dbReference type="GO" id="GO:0003676">
    <property type="term" value="F:nucleic acid binding"/>
    <property type="evidence" value="ECO:0007669"/>
    <property type="project" value="InterPro"/>
</dbReference>
<organism evidence="3 4">
    <name type="scientific">Triplophysa rosa</name>
    <name type="common">Cave loach</name>
    <dbReference type="NCBI Taxonomy" id="992332"/>
    <lineage>
        <taxon>Eukaryota</taxon>
        <taxon>Metazoa</taxon>
        <taxon>Chordata</taxon>
        <taxon>Craniata</taxon>
        <taxon>Vertebrata</taxon>
        <taxon>Euteleostomi</taxon>
        <taxon>Actinopterygii</taxon>
        <taxon>Neopterygii</taxon>
        <taxon>Teleostei</taxon>
        <taxon>Ostariophysi</taxon>
        <taxon>Cypriniformes</taxon>
        <taxon>Nemacheilidae</taxon>
        <taxon>Triplophysa</taxon>
    </lineage>
</organism>
<comment type="caution">
    <text evidence="3">The sequence shown here is derived from an EMBL/GenBank/DDBJ whole genome shotgun (WGS) entry which is preliminary data.</text>
</comment>
<dbReference type="PANTHER" id="PTHR21472:SF15">
    <property type="entry name" value="ENDONUCLEASE DOMAIN-CONTAINING 1 PROTEIN-RELATED"/>
    <property type="match status" value="1"/>
</dbReference>
<dbReference type="GO" id="GO:0004519">
    <property type="term" value="F:endonuclease activity"/>
    <property type="evidence" value="ECO:0007669"/>
    <property type="project" value="UniProtKB-KW"/>
</dbReference>
<keyword evidence="1" id="KW-0732">Signal</keyword>
<keyword evidence="4" id="KW-1185">Reference proteome</keyword>
<dbReference type="Gene3D" id="3.40.570.10">
    <property type="entry name" value="Extracellular Endonuclease, subunit A"/>
    <property type="match status" value="1"/>
</dbReference>
<sequence>MVQITDTVKMMFSMSGSVLFLLTFSSVISEVVDFSECREFFYDGKPPVIPGILENSRSQRDQFKTICQKYAGLYKYATFYDITNRIPVFSAYKFHEDKKIERPGNEWMVEPELEVSSDEMGMPYENQATDEDFFNNSYSVNRGHLFPSCHSGDEDIARSTFTYTNTVPQKISFNSGSWNRMEIETIKVMSKYCRDSKYNRNVLAHVLTGAVPGNMSE</sequence>
<evidence type="ECO:0000259" key="2">
    <source>
        <dbReference type="SMART" id="SM00892"/>
    </source>
</evidence>
<dbReference type="InterPro" id="IPR044929">
    <property type="entry name" value="DNA/RNA_non-sp_Endonuclease_sf"/>
</dbReference>
<feature type="domain" description="DNA/RNA non-specific endonuclease/pyrophosphatase/phosphodiesterase" evidence="2">
    <location>
        <begin position="72"/>
        <end position="217"/>
    </location>
</feature>
<evidence type="ECO:0000256" key="1">
    <source>
        <dbReference type="SAM" id="SignalP"/>
    </source>
</evidence>
<feature type="signal peptide" evidence="1">
    <location>
        <begin position="1"/>
        <end position="29"/>
    </location>
</feature>
<dbReference type="AlphaFoldDB" id="A0A9W7T3H3"/>
<feature type="chain" id="PRO_5040911466" evidence="1">
    <location>
        <begin position="30"/>
        <end position="217"/>
    </location>
</feature>
<name>A0A9W7T3H3_TRIRA</name>
<dbReference type="SUPFAM" id="SSF54060">
    <property type="entry name" value="His-Me finger endonucleases"/>
    <property type="match status" value="1"/>
</dbReference>
<keyword evidence="3" id="KW-0255">Endonuclease</keyword>
<protein>
    <submittedName>
        <fullName evidence="3">Endonuclease domain-containing 1 protein-like</fullName>
    </submittedName>
</protein>
<proteinExistence type="predicted"/>
<dbReference type="InterPro" id="IPR044925">
    <property type="entry name" value="His-Me_finger_sf"/>
</dbReference>
<dbReference type="InterPro" id="IPR039015">
    <property type="entry name" value="ENDOD1"/>
</dbReference>
<dbReference type="PANTHER" id="PTHR21472">
    <property type="entry name" value="ENDONUCLEASE DOMAIN-CONTAINING 1 PROTEIN ENDOD1"/>
    <property type="match status" value="1"/>
</dbReference>
<keyword evidence="3" id="KW-0540">Nuclease</keyword>
<reference evidence="3" key="1">
    <citation type="submission" date="2021-02" db="EMBL/GenBank/DDBJ databases">
        <title>Comparative genomics reveals that relaxation of natural selection precedes convergent phenotypic evolution of cavefish.</title>
        <authorList>
            <person name="Peng Z."/>
        </authorList>
    </citation>
    <scope>NUCLEOTIDE SEQUENCE</scope>
    <source>
        <tissue evidence="3">Muscle</tissue>
    </source>
</reference>
<dbReference type="GO" id="GO:0046872">
    <property type="term" value="F:metal ion binding"/>
    <property type="evidence" value="ECO:0007669"/>
    <property type="project" value="InterPro"/>
</dbReference>
<keyword evidence="3" id="KW-0378">Hydrolase</keyword>
<dbReference type="GO" id="GO:0016787">
    <property type="term" value="F:hydrolase activity"/>
    <property type="evidence" value="ECO:0007669"/>
    <property type="project" value="InterPro"/>
</dbReference>
<dbReference type="Pfam" id="PF01223">
    <property type="entry name" value="Endonuclease_NS"/>
    <property type="match status" value="1"/>
</dbReference>
<dbReference type="SMART" id="SM00892">
    <property type="entry name" value="Endonuclease_NS"/>
    <property type="match status" value="1"/>
</dbReference>
<accession>A0A9W7T3H3</accession>
<evidence type="ECO:0000313" key="3">
    <source>
        <dbReference type="EMBL" id="KAI7789987.1"/>
    </source>
</evidence>
<dbReference type="Proteomes" id="UP001059041">
    <property type="component" value="Unassembled WGS sequence"/>
</dbReference>
<dbReference type="EMBL" id="JAFHDT010000283">
    <property type="protein sequence ID" value="KAI7789987.1"/>
    <property type="molecule type" value="Genomic_DNA"/>
</dbReference>
<dbReference type="InterPro" id="IPR001604">
    <property type="entry name" value="Endo_G_ENPP1-like_dom"/>
</dbReference>
<gene>
    <name evidence="3" type="ORF">IRJ41_024238</name>
</gene>
<evidence type="ECO:0000313" key="4">
    <source>
        <dbReference type="Proteomes" id="UP001059041"/>
    </source>
</evidence>